<comment type="caution">
    <text evidence="6">The sequence shown here is derived from an EMBL/GenBank/DDBJ whole genome shotgun (WGS) entry which is preliminary data.</text>
</comment>
<dbReference type="PANTHER" id="PTHR23518">
    <property type="entry name" value="C-METHYLTRANSFERASE"/>
    <property type="match status" value="1"/>
</dbReference>
<protein>
    <submittedName>
        <fullName evidence="6">MFS transporter</fullName>
    </submittedName>
</protein>
<evidence type="ECO:0000256" key="4">
    <source>
        <dbReference type="SAM" id="Phobius"/>
    </source>
</evidence>
<keyword evidence="1 4" id="KW-0812">Transmembrane</keyword>
<evidence type="ECO:0000259" key="5">
    <source>
        <dbReference type="PROSITE" id="PS50850"/>
    </source>
</evidence>
<evidence type="ECO:0000256" key="1">
    <source>
        <dbReference type="ARBA" id="ARBA00022692"/>
    </source>
</evidence>
<dbReference type="EMBL" id="DTDJ01000016">
    <property type="protein sequence ID" value="HGL17081.1"/>
    <property type="molecule type" value="Genomic_DNA"/>
</dbReference>
<evidence type="ECO:0000313" key="6">
    <source>
        <dbReference type="EMBL" id="HGL17081.1"/>
    </source>
</evidence>
<dbReference type="PANTHER" id="PTHR23518:SF2">
    <property type="entry name" value="MAJOR FACILITATOR SUPERFAMILY TRANSPORTER"/>
    <property type="match status" value="1"/>
</dbReference>
<dbReference type="CDD" id="cd17370">
    <property type="entry name" value="MFS_MJ1317_like"/>
    <property type="match status" value="1"/>
</dbReference>
<feature type="transmembrane region" description="Helical" evidence="4">
    <location>
        <begin position="256"/>
        <end position="275"/>
    </location>
</feature>
<feature type="domain" description="Major facilitator superfamily (MFS) profile" evidence="5">
    <location>
        <begin position="10"/>
        <end position="400"/>
    </location>
</feature>
<dbReference type="PROSITE" id="PS50850">
    <property type="entry name" value="MFS"/>
    <property type="match status" value="1"/>
</dbReference>
<feature type="transmembrane region" description="Helical" evidence="4">
    <location>
        <begin position="345"/>
        <end position="368"/>
    </location>
</feature>
<keyword evidence="2 4" id="KW-1133">Transmembrane helix</keyword>
<feature type="transmembrane region" description="Helical" evidence="4">
    <location>
        <begin position="287"/>
        <end position="305"/>
    </location>
</feature>
<organism evidence="6">
    <name type="scientific">candidate division WOR-3 bacterium</name>
    <dbReference type="NCBI Taxonomy" id="2052148"/>
    <lineage>
        <taxon>Bacteria</taxon>
        <taxon>Bacteria division WOR-3</taxon>
    </lineage>
</organism>
<gene>
    <name evidence="6" type="ORF">ENU66_01900</name>
</gene>
<evidence type="ECO:0000256" key="3">
    <source>
        <dbReference type="ARBA" id="ARBA00023136"/>
    </source>
</evidence>
<dbReference type="Pfam" id="PF07690">
    <property type="entry name" value="MFS_1"/>
    <property type="match status" value="1"/>
</dbReference>
<feature type="transmembrane region" description="Helical" evidence="4">
    <location>
        <begin position="380"/>
        <end position="401"/>
    </location>
</feature>
<name>A0A7V4E4V3_UNCW3</name>
<evidence type="ECO:0000256" key="2">
    <source>
        <dbReference type="ARBA" id="ARBA00022989"/>
    </source>
</evidence>
<sequence length="409" mass="44848">MRKNKRLSKNVFAMGLTSLFTDISSEMIYPLLPLFLSQVIGAGATALGTIEGIAEATASLLKTVSGYISDKIKKRKPLVIIGYGLSAIAKPTIGFATRWFHVLFARFADRVGKGIRTSPRDALIADSSDPGDRGRSFGFHRSMDTLGAVIGPLLASGLLVLFTKYLTWDNAKSLRMIFLLSLIPAAIAVIILIAMVQEVKSSSQGEKKTSFSLNIKGLSKEFKILLLIMAVFSLGNSSDTFLILRSANIGFPQERIPLLYTLFNILYAGLSTPMGALSDKIGRVKTIMAGFLLYSLIYVGFASISSSQMNLLWLLFGLYGVYYALTEGVLRAFVADLSKRETRGFAYGVYHTLVGISLFPASLIAGILWDKISPRAPFYFGGFMAMLSFVLFAIFFGKLNYEKENTVRQ</sequence>
<dbReference type="GO" id="GO:0022857">
    <property type="term" value="F:transmembrane transporter activity"/>
    <property type="evidence" value="ECO:0007669"/>
    <property type="project" value="InterPro"/>
</dbReference>
<dbReference type="InterPro" id="IPR020846">
    <property type="entry name" value="MFS_dom"/>
</dbReference>
<dbReference type="SUPFAM" id="SSF103473">
    <property type="entry name" value="MFS general substrate transporter"/>
    <property type="match status" value="1"/>
</dbReference>
<feature type="transmembrane region" description="Helical" evidence="4">
    <location>
        <begin position="311"/>
        <end position="333"/>
    </location>
</feature>
<dbReference type="InterPro" id="IPR036259">
    <property type="entry name" value="MFS_trans_sf"/>
</dbReference>
<feature type="transmembrane region" description="Helical" evidence="4">
    <location>
        <begin position="143"/>
        <end position="162"/>
    </location>
</feature>
<keyword evidence="3 4" id="KW-0472">Membrane</keyword>
<feature type="transmembrane region" description="Helical" evidence="4">
    <location>
        <begin position="174"/>
        <end position="196"/>
    </location>
</feature>
<dbReference type="Gene3D" id="1.20.1250.20">
    <property type="entry name" value="MFS general substrate transporter like domains"/>
    <property type="match status" value="2"/>
</dbReference>
<proteinExistence type="predicted"/>
<reference evidence="6" key="1">
    <citation type="journal article" date="2020" name="mSystems">
        <title>Genome- and Community-Level Interaction Insights into Carbon Utilization and Element Cycling Functions of Hydrothermarchaeota in Hydrothermal Sediment.</title>
        <authorList>
            <person name="Zhou Z."/>
            <person name="Liu Y."/>
            <person name="Xu W."/>
            <person name="Pan J."/>
            <person name="Luo Z.H."/>
            <person name="Li M."/>
        </authorList>
    </citation>
    <scope>NUCLEOTIDE SEQUENCE [LARGE SCALE GENOMIC DNA]</scope>
    <source>
        <strain evidence="6">SpSt-69</strain>
    </source>
</reference>
<dbReference type="AlphaFoldDB" id="A0A7V4E4V3"/>
<dbReference type="InterPro" id="IPR011701">
    <property type="entry name" value="MFS"/>
</dbReference>
<accession>A0A7V4E4V3</accession>